<comment type="function">
    <text evidence="4 5">Required for flagellar hook formation. May act as a scaffolding protein.</text>
</comment>
<dbReference type="InterPro" id="IPR025965">
    <property type="entry name" value="FlgD/Vpr_Ig-like"/>
</dbReference>
<proteinExistence type="inferred from homology"/>
<dbReference type="Pfam" id="PF13861">
    <property type="entry name" value="FLgD_tudor"/>
    <property type="match status" value="1"/>
</dbReference>
<keyword evidence="9" id="KW-0282">Flagellum</keyword>
<dbReference type="Pfam" id="PF03963">
    <property type="entry name" value="FlgD"/>
    <property type="match status" value="1"/>
</dbReference>
<dbReference type="AlphaFoldDB" id="A0A831RX81"/>
<evidence type="ECO:0000313" key="9">
    <source>
        <dbReference type="EMBL" id="HEC05783.1"/>
    </source>
</evidence>
<feature type="domain" description="FlgD Tudor-like" evidence="8">
    <location>
        <begin position="87"/>
        <end position="222"/>
    </location>
</feature>
<evidence type="ECO:0000256" key="3">
    <source>
        <dbReference type="ARBA" id="ARBA00022795"/>
    </source>
</evidence>
<dbReference type="Gene3D" id="2.60.40.4070">
    <property type="match status" value="1"/>
</dbReference>
<keyword evidence="9" id="KW-0966">Cell projection</keyword>
<comment type="similarity">
    <text evidence="1 5">Belongs to the FlgD family.</text>
</comment>
<feature type="region of interest" description="Disordered" evidence="6">
    <location>
        <begin position="1"/>
        <end position="29"/>
    </location>
</feature>
<dbReference type="Gene3D" id="2.30.30.910">
    <property type="match status" value="1"/>
</dbReference>
<feature type="domain" description="FlgD/Vpr Ig-like" evidence="7">
    <location>
        <begin position="110"/>
        <end position="178"/>
    </location>
</feature>
<keyword evidence="9" id="KW-0969">Cilium</keyword>
<reference evidence="9" key="1">
    <citation type="journal article" date="2020" name="mSystems">
        <title>Genome- and Community-Level Interaction Insights into Carbon Utilization and Element Cycling Functions of Hydrothermarchaeota in Hydrothermal Sediment.</title>
        <authorList>
            <person name="Zhou Z."/>
            <person name="Liu Y."/>
            <person name="Xu W."/>
            <person name="Pan J."/>
            <person name="Luo Z.H."/>
            <person name="Li M."/>
        </authorList>
    </citation>
    <scope>NUCLEOTIDE SEQUENCE [LARGE SCALE GENOMIC DNA]</scope>
    <source>
        <strain evidence="9">HyVt-458</strain>
    </source>
</reference>
<evidence type="ECO:0000256" key="4">
    <source>
        <dbReference type="ARBA" id="ARBA00024746"/>
    </source>
</evidence>
<protein>
    <recommendedName>
        <fullName evidence="2 5">Basal-body rod modification protein FlgD</fullName>
    </recommendedName>
</protein>
<keyword evidence="3 5" id="KW-1005">Bacterial flagellum biogenesis</keyword>
<dbReference type="EMBL" id="DRLF01000110">
    <property type="protein sequence ID" value="HEC05783.1"/>
    <property type="molecule type" value="Genomic_DNA"/>
</dbReference>
<evidence type="ECO:0000259" key="7">
    <source>
        <dbReference type="Pfam" id="PF13860"/>
    </source>
</evidence>
<name>A0A831RX81_9GAMM</name>
<feature type="compositionally biased region" description="Polar residues" evidence="6">
    <location>
        <begin position="1"/>
        <end position="10"/>
    </location>
</feature>
<organism evidence="9">
    <name type="scientific">Thiolapillus brandeum</name>
    <dbReference type="NCBI Taxonomy" id="1076588"/>
    <lineage>
        <taxon>Bacteria</taxon>
        <taxon>Pseudomonadati</taxon>
        <taxon>Pseudomonadota</taxon>
        <taxon>Gammaproteobacteria</taxon>
        <taxon>Chromatiales</taxon>
        <taxon>Sedimenticolaceae</taxon>
        <taxon>Thiolapillus</taxon>
    </lineage>
</organism>
<dbReference type="InterPro" id="IPR025963">
    <property type="entry name" value="FLgD_Tudor"/>
</dbReference>
<dbReference type="Pfam" id="PF13860">
    <property type="entry name" value="FlgD_ig"/>
    <property type="match status" value="1"/>
</dbReference>
<evidence type="ECO:0000256" key="6">
    <source>
        <dbReference type="SAM" id="MobiDB-lite"/>
    </source>
</evidence>
<evidence type="ECO:0000256" key="2">
    <source>
        <dbReference type="ARBA" id="ARBA00016013"/>
    </source>
</evidence>
<gene>
    <name evidence="9" type="ORF">ENJ12_02955</name>
</gene>
<comment type="caution">
    <text evidence="9">The sequence shown here is derived from an EMBL/GenBank/DDBJ whole genome shotgun (WGS) entry which is preliminary data.</text>
</comment>
<evidence type="ECO:0000259" key="8">
    <source>
        <dbReference type="Pfam" id="PF13861"/>
    </source>
</evidence>
<evidence type="ECO:0000256" key="1">
    <source>
        <dbReference type="ARBA" id="ARBA00010577"/>
    </source>
</evidence>
<evidence type="ECO:0000256" key="5">
    <source>
        <dbReference type="RuleBase" id="RU362076"/>
    </source>
</evidence>
<accession>A0A831RX81</accession>
<dbReference type="InterPro" id="IPR005648">
    <property type="entry name" value="FlgD"/>
</dbReference>
<dbReference type="Proteomes" id="UP000886339">
    <property type="component" value="Unassembled WGS sequence"/>
</dbReference>
<sequence length="225" mass="23634">MINETNTNSALAALQGPPETKGSGRSSSDMGQQDFIALMLAQMKNQDPTKPLDPNDFMSQLAQYSTVSGIQELKQSFDAMAAMLSTDQSLKATGMVGHDVMTPGNTGVLEEGGNVAGQVLLDSSVTDLNIKIYDAQGSLIRTIPMGGQGAGAAQFKWDGFAEDGNPALPGNYKLVAEVEVDGSVQEAAMEVRSRVESVSLSPYGGILLNLDNGDSISLDAIQTIM</sequence>
<dbReference type="GO" id="GO:0044781">
    <property type="term" value="P:bacterial-type flagellum organization"/>
    <property type="evidence" value="ECO:0007669"/>
    <property type="project" value="UniProtKB-UniRule"/>
</dbReference>